<evidence type="ECO:0000259" key="1">
    <source>
        <dbReference type="Pfam" id="PF03358"/>
    </source>
</evidence>
<name>A0A7J7IXX5_BUGNE</name>
<dbReference type="Proteomes" id="UP000593567">
    <property type="component" value="Unassembled WGS sequence"/>
</dbReference>
<protein>
    <recommendedName>
        <fullName evidence="1">NADPH-dependent FMN reductase-like domain-containing protein</fullName>
    </recommendedName>
</protein>
<accession>A0A7J7IXX5</accession>
<proteinExistence type="predicted"/>
<dbReference type="InterPro" id="IPR029039">
    <property type="entry name" value="Flavoprotein-like_sf"/>
</dbReference>
<keyword evidence="3" id="KW-1185">Reference proteome</keyword>
<dbReference type="SUPFAM" id="SSF52218">
    <property type="entry name" value="Flavoproteins"/>
    <property type="match status" value="1"/>
</dbReference>
<organism evidence="2 3">
    <name type="scientific">Bugula neritina</name>
    <name type="common">Brown bryozoan</name>
    <name type="synonym">Sertularia neritina</name>
    <dbReference type="NCBI Taxonomy" id="10212"/>
    <lineage>
        <taxon>Eukaryota</taxon>
        <taxon>Metazoa</taxon>
        <taxon>Spiralia</taxon>
        <taxon>Lophotrochozoa</taxon>
        <taxon>Bryozoa</taxon>
        <taxon>Gymnolaemata</taxon>
        <taxon>Cheilostomatida</taxon>
        <taxon>Flustrina</taxon>
        <taxon>Buguloidea</taxon>
        <taxon>Bugulidae</taxon>
        <taxon>Bugula</taxon>
    </lineage>
</organism>
<feature type="domain" description="NADPH-dependent FMN reductase-like" evidence="1">
    <location>
        <begin position="34"/>
        <end position="178"/>
    </location>
</feature>
<dbReference type="PANTHER" id="PTHR30543">
    <property type="entry name" value="CHROMATE REDUCTASE"/>
    <property type="match status" value="1"/>
</dbReference>
<dbReference type="Pfam" id="PF03358">
    <property type="entry name" value="FMN_red"/>
    <property type="match status" value="1"/>
</dbReference>
<dbReference type="OrthoDB" id="68575at2759"/>
<gene>
    <name evidence="2" type="ORF">EB796_023026</name>
</gene>
<dbReference type="GO" id="GO:0010181">
    <property type="term" value="F:FMN binding"/>
    <property type="evidence" value="ECO:0007669"/>
    <property type="project" value="TreeGrafter"/>
</dbReference>
<dbReference type="FunFam" id="3.40.50.360:FF:000078">
    <property type="entry name" value="Chromate reductase"/>
    <property type="match status" value="1"/>
</dbReference>
<dbReference type="InterPro" id="IPR050712">
    <property type="entry name" value="NAD(P)H-dep_reductase"/>
</dbReference>
<dbReference type="GO" id="GO:0016491">
    <property type="term" value="F:oxidoreductase activity"/>
    <property type="evidence" value="ECO:0007669"/>
    <property type="project" value="InterPro"/>
</dbReference>
<dbReference type="Gene3D" id="3.40.50.360">
    <property type="match status" value="1"/>
</dbReference>
<dbReference type="EMBL" id="VXIV02003285">
    <property type="protein sequence ID" value="KAF6018675.1"/>
    <property type="molecule type" value="Genomic_DNA"/>
</dbReference>
<comment type="caution">
    <text evidence="2">The sequence shown here is derived from an EMBL/GenBank/DDBJ whole genome shotgun (WGS) entry which is preliminary data.</text>
</comment>
<evidence type="ECO:0000313" key="2">
    <source>
        <dbReference type="EMBL" id="KAF6018675.1"/>
    </source>
</evidence>
<dbReference type="InterPro" id="IPR005025">
    <property type="entry name" value="FMN_Rdtase-like_dom"/>
</dbReference>
<dbReference type="PANTHER" id="PTHR30543:SF21">
    <property type="entry name" value="NAD(P)H-DEPENDENT FMN REDUCTASE LOT6"/>
    <property type="match status" value="1"/>
</dbReference>
<evidence type="ECO:0000313" key="3">
    <source>
        <dbReference type="Proteomes" id="UP000593567"/>
    </source>
</evidence>
<dbReference type="GO" id="GO:0005829">
    <property type="term" value="C:cytosol"/>
    <property type="evidence" value="ECO:0007669"/>
    <property type="project" value="TreeGrafter"/>
</dbReference>
<sequence length="222" mass="24616">MLLTYISCKLSHPQFDCLGNLMNMATRQGLRACMFIGSAREKRLGDRVSKFMISQMKKTGWTVDVVDAAEADLPVLKKPIFFYDKSEEVPEVLGSILDKIKVADAFVIVTCEYNHCLPPGLLNLIDHFAPSAYSKRPSGIVCYSPGMFGGIRAAMQARCLLSEINTVSIPNIFAIPKVNNCLDSDGNPTDDHMISGAQKHLVELEWYARALKVARDADNDKQ</sequence>
<dbReference type="AlphaFoldDB" id="A0A7J7IXX5"/>
<reference evidence="2" key="1">
    <citation type="submission" date="2020-06" db="EMBL/GenBank/DDBJ databases">
        <title>Draft genome of Bugula neritina, a colonial animal packing powerful symbionts and potential medicines.</title>
        <authorList>
            <person name="Rayko M."/>
        </authorList>
    </citation>
    <scope>NUCLEOTIDE SEQUENCE [LARGE SCALE GENOMIC DNA]</scope>
    <source>
        <strain evidence="2">Kwan_BN1</strain>
    </source>
</reference>